<dbReference type="EMBL" id="LJQN01000008">
    <property type="protein sequence ID" value="KPX59210.1"/>
    <property type="molecule type" value="Genomic_DNA"/>
</dbReference>
<keyword evidence="1" id="KW-0472">Membrane</keyword>
<gene>
    <name evidence="2" type="ORF">ALO67_04528</name>
</gene>
<evidence type="ECO:0000313" key="2">
    <source>
        <dbReference type="EMBL" id="KPX59210.1"/>
    </source>
</evidence>
<feature type="transmembrane region" description="Helical" evidence="1">
    <location>
        <begin position="49"/>
        <end position="71"/>
    </location>
</feature>
<name>A0AB34UIL6_PSEA0</name>
<protein>
    <submittedName>
        <fullName evidence="2">Uncharacterized protein</fullName>
    </submittedName>
</protein>
<dbReference type="RefSeq" id="WP_183134551.1">
    <property type="nucleotide sequence ID" value="NZ_LJQN01000008.1"/>
</dbReference>
<dbReference type="Proteomes" id="UP000050545">
    <property type="component" value="Unassembled WGS sequence"/>
</dbReference>
<feature type="transmembrane region" description="Helical" evidence="1">
    <location>
        <begin position="139"/>
        <end position="161"/>
    </location>
</feature>
<evidence type="ECO:0000256" key="1">
    <source>
        <dbReference type="SAM" id="Phobius"/>
    </source>
</evidence>
<dbReference type="AlphaFoldDB" id="A0AB34UIL6"/>
<proteinExistence type="predicted"/>
<comment type="caution">
    <text evidence="2">The sequence shown here is derived from an EMBL/GenBank/DDBJ whole genome shotgun (WGS) entry which is preliminary data.</text>
</comment>
<evidence type="ECO:0000313" key="3">
    <source>
        <dbReference type="Proteomes" id="UP000050545"/>
    </source>
</evidence>
<organism evidence="2 3">
    <name type="scientific">Pseudomonas amygdali pv. hibisci</name>
    <dbReference type="NCBI Taxonomy" id="251723"/>
    <lineage>
        <taxon>Bacteria</taxon>
        <taxon>Pseudomonadati</taxon>
        <taxon>Pseudomonadota</taxon>
        <taxon>Gammaproteobacteria</taxon>
        <taxon>Pseudomonadales</taxon>
        <taxon>Pseudomonadaceae</taxon>
        <taxon>Pseudomonas</taxon>
        <taxon>Pseudomonas amygdali</taxon>
    </lineage>
</organism>
<sequence>MFWKRDNILKVELLTPVALSIPPAPPPPDTPEQSANKHATTNAELAFKLITYGALASQAALLVLGYSILVGRYEQFGIDTNELALGTPSLLLNGYVDLFSRAIDIASQSPTTGPGLLAFIFVAVAAVFVSLVTRRLTTAIIVGLSAWIGMFLFVAFFVPALGVQNGVNKGLADFNKYTHLEAPLGLDKIHTVITDKNERPTGYLILADGKSTFLLVGMKVFKLDGSSGRVIREAQLTVKKLPEKHESRSRGRPVIGILYAHMYA</sequence>
<keyword evidence="1" id="KW-0812">Transmembrane</keyword>
<feature type="transmembrane region" description="Helical" evidence="1">
    <location>
        <begin position="115"/>
        <end position="132"/>
    </location>
</feature>
<keyword evidence="1" id="KW-1133">Transmembrane helix</keyword>
<accession>A0AB34UIL6</accession>
<reference evidence="2 3" key="1">
    <citation type="submission" date="2015-09" db="EMBL/GenBank/DDBJ databases">
        <title>Genome announcement of multiple Pseudomonas syringae strains.</title>
        <authorList>
            <person name="Thakur S."/>
            <person name="Wang P.W."/>
            <person name="Gong Y."/>
            <person name="Weir B.S."/>
            <person name="Guttman D.S."/>
        </authorList>
    </citation>
    <scope>NUCLEOTIDE SEQUENCE [LARGE SCALE GENOMIC DNA]</scope>
    <source>
        <strain evidence="2 3">ICMP9623</strain>
    </source>
</reference>